<dbReference type="Proteomes" id="UP000619486">
    <property type="component" value="Unassembled WGS sequence"/>
</dbReference>
<dbReference type="InterPro" id="IPR003779">
    <property type="entry name" value="CMD-like"/>
</dbReference>
<evidence type="ECO:0000313" key="3">
    <source>
        <dbReference type="Proteomes" id="UP000619486"/>
    </source>
</evidence>
<keyword evidence="3" id="KW-1185">Reference proteome</keyword>
<accession>A0A918LQT9</accession>
<dbReference type="RefSeq" id="WP_189202318.1">
    <property type="nucleotide sequence ID" value="NZ_BMQQ01000011.1"/>
</dbReference>
<evidence type="ECO:0000259" key="1">
    <source>
        <dbReference type="Pfam" id="PF02627"/>
    </source>
</evidence>
<dbReference type="AlphaFoldDB" id="A0A918LQT9"/>
<dbReference type="PANTHER" id="PTHR35446">
    <property type="entry name" value="SI:CH211-175M2.5"/>
    <property type="match status" value="1"/>
</dbReference>
<reference evidence="2" key="1">
    <citation type="journal article" date="2014" name="Int. J. Syst. Evol. Microbiol.">
        <title>Complete genome sequence of Corynebacterium casei LMG S-19264T (=DSM 44701T), isolated from a smear-ripened cheese.</title>
        <authorList>
            <consortium name="US DOE Joint Genome Institute (JGI-PGF)"/>
            <person name="Walter F."/>
            <person name="Albersmeier A."/>
            <person name="Kalinowski J."/>
            <person name="Ruckert C."/>
        </authorList>
    </citation>
    <scope>NUCLEOTIDE SEQUENCE</scope>
    <source>
        <strain evidence="2">JCM 3172</strain>
    </source>
</reference>
<proteinExistence type="predicted"/>
<dbReference type="InterPro" id="IPR029032">
    <property type="entry name" value="AhpD-like"/>
</dbReference>
<gene>
    <name evidence="2" type="ORF">GCM10014713_33210</name>
</gene>
<protein>
    <submittedName>
        <fullName evidence="2">Alkyl hydroperoxide reductase AhpD</fullName>
    </submittedName>
</protein>
<reference evidence="2" key="2">
    <citation type="submission" date="2020-09" db="EMBL/GenBank/DDBJ databases">
        <authorList>
            <person name="Sun Q."/>
            <person name="Ohkuma M."/>
        </authorList>
    </citation>
    <scope>NUCLEOTIDE SEQUENCE</scope>
    <source>
        <strain evidence="2">JCM 3172</strain>
    </source>
</reference>
<evidence type="ECO:0000313" key="2">
    <source>
        <dbReference type="EMBL" id="GGT36823.1"/>
    </source>
</evidence>
<dbReference type="GO" id="GO:0051920">
    <property type="term" value="F:peroxiredoxin activity"/>
    <property type="evidence" value="ECO:0007669"/>
    <property type="project" value="InterPro"/>
</dbReference>
<comment type="caution">
    <text evidence="2">The sequence shown here is derived from an EMBL/GenBank/DDBJ whole genome shotgun (WGS) entry which is preliminary data.</text>
</comment>
<dbReference type="SUPFAM" id="SSF69118">
    <property type="entry name" value="AhpD-like"/>
    <property type="match status" value="1"/>
</dbReference>
<dbReference type="PANTHER" id="PTHR35446:SF3">
    <property type="entry name" value="CMD DOMAIN-CONTAINING PROTEIN"/>
    <property type="match status" value="1"/>
</dbReference>
<name>A0A918LQT9_9ACTN</name>
<sequence>MFTDHTVETAPPAARRAMEAVTTNFGHLPQAVARMAESPHTLDGFLKLSALFEQTTLDPHARETVILTVATRNQCHICIRLHEAKLAKLGPAPDKAPLEAVARFTHQVLASAGAVSDEELTAFLSAGYTRQQALEVVLGIGAYTLSTLANRLTRSA</sequence>
<dbReference type="EMBL" id="BMQQ01000011">
    <property type="protein sequence ID" value="GGT36823.1"/>
    <property type="molecule type" value="Genomic_DNA"/>
</dbReference>
<dbReference type="Gene3D" id="1.20.1290.10">
    <property type="entry name" value="AhpD-like"/>
    <property type="match status" value="1"/>
</dbReference>
<organism evidence="2 3">
    <name type="scientific">Streptomyces purpureus</name>
    <dbReference type="NCBI Taxonomy" id="1951"/>
    <lineage>
        <taxon>Bacteria</taxon>
        <taxon>Bacillati</taxon>
        <taxon>Actinomycetota</taxon>
        <taxon>Actinomycetes</taxon>
        <taxon>Kitasatosporales</taxon>
        <taxon>Streptomycetaceae</taxon>
        <taxon>Streptomyces</taxon>
    </lineage>
</organism>
<dbReference type="Pfam" id="PF02627">
    <property type="entry name" value="CMD"/>
    <property type="match status" value="1"/>
</dbReference>
<feature type="domain" description="Carboxymuconolactone decarboxylase-like" evidence="1">
    <location>
        <begin position="50"/>
        <end position="94"/>
    </location>
</feature>